<dbReference type="InterPro" id="IPR000847">
    <property type="entry name" value="LysR_HTH_N"/>
</dbReference>
<dbReference type="RefSeq" id="WP_019691405.1">
    <property type="nucleotide sequence ID" value="NZ_AFOY02000008.1"/>
</dbReference>
<organism evidence="6 7">
    <name type="scientific">Pseudomonas fluorescens HK44</name>
    <dbReference type="NCBI Taxonomy" id="1042209"/>
    <lineage>
        <taxon>Bacteria</taxon>
        <taxon>Pseudomonadati</taxon>
        <taxon>Pseudomonadota</taxon>
        <taxon>Gammaproteobacteria</taxon>
        <taxon>Pseudomonadales</taxon>
        <taxon>Pseudomonadaceae</taxon>
        <taxon>Pseudomonas</taxon>
    </lineage>
</organism>
<keyword evidence="2" id="KW-0805">Transcription regulation</keyword>
<dbReference type="InterPro" id="IPR036390">
    <property type="entry name" value="WH_DNA-bd_sf"/>
</dbReference>
<keyword evidence="3" id="KW-0238">DNA-binding</keyword>
<evidence type="ECO:0000256" key="3">
    <source>
        <dbReference type="ARBA" id="ARBA00023125"/>
    </source>
</evidence>
<comment type="similarity">
    <text evidence="1">Belongs to the LysR transcriptional regulatory family.</text>
</comment>
<sequence length="307" mass="33882">MELSQLRMFKTVHDFGSIARAAELLHCVPSNITARLKSLERELGTPLFFRDGRGLRITPAGEVFLEYATKILCLADEARRAVAPTNTPGGPLRIGAIESSATGRLPRLLAKYHALYPQVSLELSTGTWAQLLDDTQHHRLDGVIVAVNIERPGLKRSVIYREDLVLIASASHGPLRKAADLQGKEVFMWPPGCPYRLALEQWLLRHDQVLPIVSIASYGTIVGCVSAGAGVSLVPRGIYEQYRHSAGWQGYEFPDLTSIDNLFYWHENAGRHPAREAFLALLQTEFEGPTALEGDIDMTQSPTKSAS</sequence>
<dbReference type="SUPFAM" id="SSF53850">
    <property type="entry name" value="Periplasmic binding protein-like II"/>
    <property type="match status" value="1"/>
</dbReference>
<evidence type="ECO:0000256" key="2">
    <source>
        <dbReference type="ARBA" id="ARBA00023015"/>
    </source>
</evidence>
<dbReference type="InterPro" id="IPR005119">
    <property type="entry name" value="LysR_subst-bd"/>
</dbReference>
<protein>
    <submittedName>
        <fullName evidence="6">LysR family transcripitonal regulator</fullName>
    </submittedName>
</protein>
<dbReference type="PANTHER" id="PTHR30126:SF40">
    <property type="entry name" value="HTH-TYPE TRANSCRIPTIONAL REGULATOR GLTR"/>
    <property type="match status" value="1"/>
</dbReference>
<comment type="caution">
    <text evidence="6">The sequence shown here is derived from an EMBL/GenBank/DDBJ whole genome shotgun (WGS) entry which is preliminary data.</text>
</comment>
<dbReference type="HOGENOM" id="CLU_039613_6_1_6"/>
<dbReference type="PANTHER" id="PTHR30126">
    <property type="entry name" value="HTH-TYPE TRANSCRIPTIONAL REGULATOR"/>
    <property type="match status" value="1"/>
</dbReference>
<dbReference type="Proteomes" id="UP000022611">
    <property type="component" value="Unassembled WGS sequence"/>
</dbReference>
<feature type="domain" description="HTH lysR-type" evidence="5">
    <location>
        <begin position="1"/>
        <end position="58"/>
    </location>
</feature>
<dbReference type="AlphaFoldDB" id="A0A010SQA2"/>
<reference evidence="6 7" key="1">
    <citation type="journal article" date="2011" name="J. Bacteriol.">
        <title>Draft genome sequence of the polycyclic aromatic hydrocarbon-degrading, genetically engineered bioluminescent bioreporter Pseudomonas fluorescens HK44.</title>
        <authorList>
            <person name="Chauhan A."/>
            <person name="Layton A.C."/>
            <person name="Williams D.E."/>
            <person name="Smartt A.E."/>
            <person name="Ripp S."/>
            <person name="Karpinets T.V."/>
            <person name="Brown S.D."/>
            <person name="Sayler G.S."/>
        </authorList>
    </citation>
    <scope>NUCLEOTIDE SEQUENCE [LARGE SCALE GENOMIC DNA]</scope>
    <source>
        <strain evidence="6 7">HK44</strain>
    </source>
</reference>
<proteinExistence type="inferred from homology"/>
<dbReference type="Pfam" id="PF03466">
    <property type="entry name" value="LysR_substrate"/>
    <property type="match status" value="1"/>
</dbReference>
<dbReference type="OrthoDB" id="464481at2"/>
<evidence type="ECO:0000313" key="7">
    <source>
        <dbReference type="Proteomes" id="UP000022611"/>
    </source>
</evidence>
<dbReference type="EMBL" id="AFOY02000008">
    <property type="protein sequence ID" value="EXF95070.1"/>
    <property type="molecule type" value="Genomic_DNA"/>
</dbReference>
<evidence type="ECO:0000256" key="1">
    <source>
        <dbReference type="ARBA" id="ARBA00009437"/>
    </source>
</evidence>
<dbReference type="PATRIC" id="fig|1042209.11.peg.1733"/>
<dbReference type="Gene3D" id="3.40.190.290">
    <property type="match status" value="1"/>
</dbReference>
<dbReference type="eggNOG" id="COG0583">
    <property type="taxonomic scope" value="Bacteria"/>
</dbReference>
<evidence type="ECO:0000256" key="4">
    <source>
        <dbReference type="ARBA" id="ARBA00023163"/>
    </source>
</evidence>
<dbReference type="PROSITE" id="PS50931">
    <property type="entry name" value="HTH_LYSR"/>
    <property type="match status" value="1"/>
</dbReference>
<dbReference type="Gene3D" id="1.10.10.10">
    <property type="entry name" value="Winged helix-like DNA-binding domain superfamily/Winged helix DNA-binding domain"/>
    <property type="match status" value="1"/>
</dbReference>
<dbReference type="FunFam" id="1.10.10.10:FF:000001">
    <property type="entry name" value="LysR family transcriptional regulator"/>
    <property type="match status" value="1"/>
</dbReference>
<keyword evidence="4" id="KW-0804">Transcription</keyword>
<dbReference type="InterPro" id="IPR036388">
    <property type="entry name" value="WH-like_DNA-bd_sf"/>
</dbReference>
<name>A0A010SQA2_PSEFL</name>
<gene>
    <name evidence="6" type="ORF">HK44_025845</name>
</gene>
<dbReference type="GO" id="GO:0003700">
    <property type="term" value="F:DNA-binding transcription factor activity"/>
    <property type="evidence" value="ECO:0007669"/>
    <property type="project" value="InterPro"/>
</dbReference>
<evidence type="ECO:0000313" key="6">
    <source>
        <dbReference type="EMBL" id="EXF95070.1"/>
    </source>
</evidence>
<evidence type="ECO:0000259" key="5">
    <source>
        <dbReference type="PROSITE" id="PS50931"/>
    </source>
</evidence>
<dbReference type="SUPFAM" id="SSF46785">
    <property type="entry name" value="Winged helix' DNA-binding domain"/>
    <property type="match status" value="1"/>
</dbReference>
<dbReference type="Pfam" id="PF00126">
    <property type="entry name" value="HTH_1"/>
    <property type="match status" value="1"/>
</dbReference>
<dbReference type="GO" id="GO:0000976">
    <property type="term" value="F:transcription cis-regulatory region binding"/>
    <property type="evidence" value="ECO:0007669"/>
    <property type="project" value="TreeGrafter"/>
</dbReference>
<accession>A0A010SQA2</accession>